<evidence type="ECO:0000313" key="4">
    <source>
        <dbReference type="Proteomes" id="UP000612009"/>
    </source>
</evidence>
<dbReference type="InterPro" id="IPR027417">
    <property type="entry name" value="P-loop_NTPase"/>
</dbReference>
<sequence>MNIIKNVEITNYKGIEETQFSCGSINIIVGPNNTGKSSILESIWMAVASLNDFEDNLETQLSDITETEKIHRERHTAPELYVRKIRDTVGHGECIMGLTDSYPDSLSYITPGELCAIEQKCIEWRWKIKTYTDRLCMTHGDFHPYNIMFQEGTDFTVLDRSRGEWGEAADDVSSLAMNYIFYALQTNGSFTGGFKQLFEAFFERYLELTGDYFLLKVIQPFFVFRTLVVASPVWYPNLSLDVRGKLFNFLYNILEVEEFNPSEVDKLIES</sequence>
<dbReference type="Gene3D" id="3.90.1200.10">
    <property type="match status" value="1"/>
</dbReference>
<reference evidence="3" key="1">
    <citation type="submission" date="2020-10" db="EMBL/GenBank/DDBJ databases">
        <authorList>
            <person name="Hahn C.J."/>
            <person name="Laso-Perez R."/>
            <person name="Vulcano F."/>
            <person name="Vaziourakis K.-M."/>
            <person name="Stokke R."/>
            <person name="Steen I.H."/>
            <person name="Teske A."/>
            <person name="Boetius A."/>
            <person name="Liebeke M."/>
            <person name="Amann R."/>
            <person name="Knittel K."/>
        </authorList>
    </citation>
    <scope>NUCLEOTIDE SEQUENCE</scope>
    <source>
        <strain evidence="3">Gfbio:e3339647-f889-4370-9287-4fb5cb688e4c:AG392J18_GoMArc1</strain>
    </source>
</reference>
<dbReference type="AlphaFoldDB" id="A0A811TFC9"/>
<dbReference type="InterPro" id="IPR002575">
    <property type="entry name" value="Aminoglycoside_PTrfase"/>
</dbReference>
<organism evidence="3 4">
    <name type="scientific">Candidatus Argoarchaeum ethanivorans</name>
    <dbReference type="NCBI Taxonomy" id="2608793"/>
    <lineage>
        <taxon>Archaea</taxon>
        <taxon>Methanobacteriati</taxon>
        <taxon>Methanobacteriota</taxon>
        <taxon>Stenosarchaea group</taxon>
        <taxon>Methanomicrobia</taxon>
        <taxon>Methanosarcinales</taxon>
        <taxon>Methanosarcinales incertae sedis</taxon>
        <taxon>GOM Arc I cluster</taxon>
        <taxon>Candidatus Argoarchaeum</taxon>
    </lineage>
</organism>
<dbReference type="Gene3D" id="3.40.50.300">
    <property type="entry name" value="P-loop containing nucleotide triphosphate hydrolases"/>
    <property type="match status" value="1"/>
</dbReference>
<dbReference type="SUPFAM" id="SSF52540">
    <property type="entry name" value="P-loop containing nucleoside triphosphate hydrolases"/>
    <property type="match status" value="1"/>
</dbReference>
<dbReference type="InterPro" id="IPR041685">
    <property type="entry name" value="AAA_GajA/Old/RecF-like"/>
</dbReference>
<dbReference type="EMBL" id="CAJHIR010000049">
    <property type="protein sequence ID" value="CAD6494413.1"/>
    <property type="molecule type" value="Genomic_DNA"/>
</dbReference>
<evidence type="ECO:0000259" key="2">
    <source>
        <dbReference type="Pfam" id="PF13175"/>
    </source>
</evidence>
<name>A0A811TFC9_9EURY</name>
<evidence type="ECO:0000259" key="1">
    <source>
        <dbReference type="Pfam" id="PF01636"/>
    </source>
</evidence>
<comment type="caution">
    <text evidence="3">The sequence shown here is derived from an EMBL/GenBank/DDBJ whole genome shotgun (WGS) entry which is preliminary data.</text>
</comment>
<protein>
    <submittedName>
        <fullName evidence="3">AAA ATPase domain protein</fullName>
    </submittedName>
</protein>
<dbReference type="InterPro" id="IPR011009">
    <property type="entry name" value="Kinase-like_dom_sf"/>
</dbReference>
<evidence type="ECO:0000313" key="3">
    <source>
        <dbReference type="EMBL" id="CAD6494413.1"/>
    </source>
</evidence>
<gene>
    <name evidence="3" type="ORF">LAKADJCE_00751</name>
</gene>
<accession>A0A811TFC9</accession>
<dbReference type="Pfam" id="PF01636">
    <property type="entry name" value="APH"/>
    <property type="match status" value="1"/>
</dbReference>
<proteinExistence type="predicted"/>
<feature type="domain" description="Aminoglycoside phosphotransferase" evidence="1">
    <location>
        <begin position="128"/>
        <end position="180"/>
    </location>
</feature>
<dbReference type="Proteomes" id="UP000612009">
    <property type="component" value="Unassembled WGS sequence"/>
</dbReference>
<dbReference type="Pfam" id="PF13175">
    <property type="entry name" value="AAA_15"/>
    <property type="match status" value="1"/>
</dbReference>
<dbReference type="SUPFAM" id="SSF56112">
    <property type="entry name" value="Protein kinase-like (PK-like)"/>
    <property type="match status" value="1"/>
</dbReference>
<feature type="domain" description="Endonuclease GajA/Old nuclease/RecF-like AAA" evidence="2">
    <location>
        <begin position="4"/>
        <end position="65"/>
    </location>
</feature>